<dbReference type="EMBL" id="CP003789">
    <property type="protein sequence ID" value="AGA64873.1"/>
    <property type="molecule type" value="Genomic_DNA"/>
</dbReference>
<dbReference type="STRING" id="1215343.B488_08810"/>
<keyword evidence="3" id="KW-1185">Reference proteome</keyword>
<evidence type="ECO:0000313" key="2">
    <source>
        <dbReference type="EMBL" id="AGA64873.1"/>
    </source>
</evidence>
<organism evidence="2 3">
    <name type="scientific">Liberibacter crescens (strain BT-1)</name>
    <dbReference type="NCBI Taxonomy" id="1215343"/>
    <lineage>
        <taxon>Bacteria</taxon>
        <taxon>Pseudomonadati</taxon>
        <taxon>Pseudomonadota</taxon>
        <taxon>Alphaproteobacteria</taxon>
        <taxon>Hyphomicrobiales</taxon>
        <taxon>Rhizobiaceae</taxon>
        <taxon>Liberibacter</taxon>
    </lineage>
</organism>
<dbReference type="PATRIC" id="fig|1215343.11.peg.908"/>
<protein>
    <recommendedName>
        <fullName evidence="1">Zinc finger CHCC-type domain-containing protein</fullName>
    </recommendedName>
</protein>
<dbReference type="eggNOG" id="COG4391">
    <property type="taxonomic scope" value="Bacteria"/>
</dbReference>
<dbReference type="RefSeq" id="WP_015273299.1">
    <property type="nucleotide sequence ID" value="NC_019907.1"/>
</dbReference>
<dbReference type="HOGENOM" id="CLU_2569770_0_0_5"/>
<proteinExistence type="predicted"/>
<accession>L0EW28</accession>
<evidence type="ECO:0000259" key="1">
    <source>
        <dbReference type="Pfam" id="PF10276"/>
    </source>
</evidence>
<dbReference type="Proteomes" id="UP000010799">
    <property type="component" value="Chromosome"/>
</dbReference>
<dbReference type="AlphaFoldDB" id="L0EW28"/>
<dbReference type="Gene3D" id="2.60.260.40">
    <property type="entry name" value="q5lls5 like domains"/>
    <property type="match status" value="1"/>
</dbReference>
<dbReference type="KEGG" id="lcc:B488_08810"/>
<evidence type="ECO:0000313" key="3">
    <source>
        <dbReference type="Proteomes" id="UP000010799"/>
    </source>
</evidence>
<reference evidence="2 3" key="1">
    <citation type="journal article" date="2012" name="Stand. Genomic Sci.">
        <title>Complete genome sequence of Liberibacter crescens BT-1.</title>
        <authorList>
            <person name="Leonard M.T."/>
            <person name="Fagen J.R."/>
            <person name="Davis-Richardson A.G."/>
            <person name="Davis M.J."/>
            <person name="Triplett E.W."/>
        </authorList>
    </citation>
    <scope>NUCLEOTIDE SEQUENCE [LARGE SCALE GENOMIC DNA]</scope>
    <source>
        <strain evidence="2 3">BT-1</strain>
    </source>
</reference>
<dbReference type="Pfam" id="PF10276">
    <property type="entry name" value="zf-CHCC"/>
    <property type="match status" value="1"/>
</dbReference>
<name>L0EW28_LIBCB</name>
<gene>
    <name evidence="2" type="ordered locus">B488_08810</name>
</gene>
<dbReference type="InterPro" id="IPR019401">
    <property type="entry name" value="Znf_CHCC"/>
</dbReference>
<feature type="domain" description="Zinc finger CHCC-type" evidence="1">
    <location>
        <begin position="23"/>
        <end position="58"/>
    </location>
</feature>
<sequence length="78" mass="8919">MKDNCIPHFHNDRGYKYIEIGVKEFMCTGASKPFDHPHIFIDMGAENEKICPYCSTLYRFNPSLNAQETIPAGCTYTP</sequence>